<evidence type="ECO:0000256" key="1">
    <source>
        <dbReference type="SAM" id="Phobius"/>
    </source>
</evidence>
<reference evidence="2 3" key="1">
    <citation type="journal article" date="2023" name="Plants (Basel)">
        <title>Bridging the Gap: Combining Genomics and Transcriptomics Approaches to Understand Stylosanthes scabra, an Orphan Legume from the Brazilian Caatinga.</title>
        <authorList>
            <person name="Ferreira-Neto J.R.C."/>
            <person name="da Silva M.D."/>
            <person name="Binneck E."/>
            <person name="de Melo N.F."/>
            <person name="da Silva R.H."/>
            <person name="de Melo A.L.T.M."/>
            <person name="Pandolfi V."/>
            <person name="Bustamante F.O."/>
            <person name="Brasileiro-Vidal A.C."/>
            <person name="Benko-Iseppon A.M."/>
        </authorList>
    </citation>
    <scope>NUCLEOTIDE SEQUENCE [LARGE SCALE GENOMIC DNA]</scope>
    <source>
        <tissue evidence="2">Leaves</tissue>
    </source>
</reference>
<evidence type="ECO:0000313" key="2">
    <source>
        <dbReference type="EMBL" id="MED6107866.1"/>
    </source>
</evidence>
<proteinExistence type="predicted"/>
<dbReference type="Proteomes" id="UP001341840">
    <property type="component" value="Unassembled WGS sequence"/>
</dbReference>
<keyword evidence="1" id="KW-1133">Transmembrane helix</keyword>
<feature type="transmembrane region" description="Helical" evidence="1">
    <location>
        <begin position="37"/>
        <end position="58"/>
    </location>
</feature>
<gene>
    <name evidence="2" type="ORF">PIB30_018150</name>
</gene>
<organism evidence="2 3">
    <name type="scientific">Stylosanthes scabra</name>
    <dbReference type="NCBI Taxonomy" id="79078"/>
    <lineage>
        <taxon>Eukaryota</taxon>
        <taxon>Viridiplantae</taxon>
        <taxon>Streptophyta</taxon>
        <taxon>Embryophyta</taxon>
        <taxon>Tracheophyta</taxon>
        <taxon>Spermatophyta</taxon>
        <taxon>Magnoliopsida</taxon>
        <taxon>eudicotyledons</taxon>
        <taxon>Gunneridae</taxon>
        <taxon>Pentapetalae</taxon>
        <taxon>rosids</taxon>
        <taxon>fabids</taxon>
        <taxon>Fabales</taxon>
        <taxon>Fabaceae</taxon>
        <taxon>Papilionoideae</taxon>
        <taxon>50 kb inversion clade</taxon>
        <taxon>dalbergioids sensu lato</taxon>
        <taxon>Dalbergieae</taxon>
        <taxon>Pterocarpus clade</taxon>
        <taxon>Stylosanthes</taxon>
    </lineage>
</organism>
<name>A0ABU6Q7T2_9FABA</name>
<sequence>MAHRRRHHTTAVAFDVTFEIFLALVTVVPTSTFNDSASSFLISCFLDCCILYTAAIIFDATFEFFSASCHCRAHLCMPPPSMLLRVLSFFTSAFPDSFQCEVVIVMNVHGGCVGGIGLGLVAVVVDSGGGFSWLRLGAEGIVLTHSLEAGTFVIVVESPYPSQAVSERLEKKMSCHLGGTSAHPWHTSCEVLIPRWIRVNPRYWSELESGAGMAVESAI</sequence>
<keyword evidence="1" id="KW-0812">Transmembrane</keyword>
<accession>A0ABU6Q7T2</accession>
<dbReference type="EMBL" id="JASCZI010000054">
    <property type="protein sequence ID" value="MED6107866.1"/>
    <property type="molecule type" value="Genomic_DNA"/>
</dbReference>
<protein>
    <submittedName>
        <fullName evidence="2">Uncharacterized protein</fullName>
    </submittedName>
</protein>
<keyword evidence="1" id="KW-0472">Membrane</keyword>
<keyword evidence="3" id="KW-1185">Reference proteome</keyword>
<comment type="caution">
    <text evidence="2">The sequence shown here is derived from an EMBL/GenBank/DDBJ whole genome shotgun (WGS) entry which is preliminary data.</text>
</comment>
<evidence type="ECO:0000313" key="3">
    <source>
        <dbReference type="Proteomes" id="UP001341840"/>
    </source>
</evidence>